<dbReference type="Pfam" id="PF04201">
    <property type="entry name" value="TPD52"/>
    <property type="match status" value="1"/>
</dbReference>
<evidence type="ECO:0000256" key="1">
    <source>
        <dbReference type="ARBA" id="ARBA00005702"/>
    </source>
</evidence>
<feature type="coiled-coil region" evidence="3">
    <location>
        <begin position="182"/>
        <end position="209"/>
    </location>
</feature>
<feature type="region of interest" description="Disordered" evidence="4">
    <location>
        <begin position="321"/>
        <end position="362"/>
    </location>
</feature>
<comment type="similarity">
    <text evidence="1">Belongs to the TPD52 family.</text>
</comment>
<evidence type="ECO:0000313" key="6">
    <source>
        <dbReference type="Proteomes" id="UP001367676"/>
    </source>
</evidence>
<evidence type="ECO:0000256" key="4">
    <source>
        <dbReference type="SAM" id="MobiDB-lite"/>
    </source>
</evidence>
<reference evidence="5 6" key="1">
    <citation type="submission" date="2024-03" db="EMBL/GenBank/DDBJ databases">
        <title>Adaptation during the transition from Ophiocordyceps entomopathogen to insect associate is accompanied by gene loss and intensified selection.</title>
        <authorList>
            <person name="Ward C.M."/>
            <person name="Onetto C.A."/>
            <person name="Borneman A.R."/>
        </authorList>
    </citation>
    <scope>NUCLEOTIDE SEQUENCE [LARGE SCALE GENOMIC DNA]</scope>
    <source>
        <strain evidence="5">AWRI1</strain>
        <tissue evidence="5">Single Adult Female</tissue>
    </source>
</reference>
<dbReference type="PANTHER" id="PTHR19307:SF14">
    <property type="entry name" value="TUMOR PROTEIN D52"/>
    <property type="match status" value="1"/>
</dbReference>
<name>A0AAN9Y9E7_9HEMI</name>
<sequence>MNANNHPEEPVSQSRKWLTAGEAAALKSVPVPGPRSAMMTVDDDQLLEYEEDGYLEFVRKSETPSFDADEPNSDLLLFSTSLLSPSANWSATNFVIAEDDDDEHSFSIETEFVAQHQRGHKQRPRIRDVRVKFQDLSKPYLARITNNQNYLKFLHLVKGEDSIGDGPLSPDSGINEFAGLSPEEQEKQKQEWARELANVENEIQTLRSVLATKVKTAHELKRKLGFSVWKELQDDMSQGIRNVKESNVYQNVEEKFGQLGKAVSEAPLYQKTESVIKPIAEKTTSIFGGFGTGLTSKLGQLKNSESFRSLEEKVGSAYENVKTRVSTSRSNSVQSFDEALRETEPRSKSASDTPATTPTIPE</sequence>
<keyword evidence="6" id="KW-1185">Reference proteome</keyword>
<dbReference type="Proteomes" id="UP001367676">
    <property type="component" value="Unassembled WGS sequence"/>
</dbReference>
<accession>A0AAN9Y9E7</accession>
<evidence type="ECO:0000256" key="3">
    <source>
        <dbReference type="SAM" id="Coils"/>
    </source>
</evidence>
<feature type="compositionally biased region" description="Basic and acidic residues" evidence="4">
    <location>
        <begin position="338"/>
        <end position="349"/>
    </location>
</feature>
<evidence type="ECO:0008006" key="7">
    <source>
        <dbReference type="Google" id="ProtNLM"/>
    </source>
</evidence>
<feature type="compositionally biased region" description="Polar residues" evidence="4">
    <location>
        <begin position="350"/>
        <end position="362"/>
    </location>
</feature>
<protein>
    <recommendedName>
        <fullName evidence="7">Tumor protein D54</fullName>
    </recommendedName>
</protein>
<evidence type="ECO:0000256" key="2">
    <source>
        <dbReference type="ARBA" id="ARBA00023054"/>
    </source>
</evidence>
<proteinExistence type="inferred from homology"/>
<comment type="caution">
    <text evidence="5">The sequence shown here is derived from an EMBL/GenBank/DDBJ whole genome shotgun (WGS) entry which is preliminary data.</text>
</comment>
<organism evidence="5 6">
    <name type="scientific">Parthenolecanium corni</name>
    <dbReference type="NCBI Taxonomy" id="536013"/>
    <lineage>
        <taxon>Eukaryota</taxon>
        <taxon>Metazoa</taxon>
        <taxon>Ecdysozoa</taxon>
        <taxon>Arthropoda</taxon>
        <taxon>Hexapoda</taxon>
        <taxon>Insecta</taxon>
        <taxon>Pterygota</taxon>
        <taxon>Neoptera</taxon>
        <taxon>Paraneoptera</taxon>
        <taxon>Hemiptera</taxon>
        <taxon>Sternorrhyncha</taxon>
        <taxon>Coccoidea</taxon>
        <taxon>Coccidae</taxon>
        <taxon>Parthenolecanium</taxon>
    </lineage>
</organism>
<gene>
    <name evidence="5" type="ORF">V9T40_003168</name>
</gene>
<dbReference type="AlphaFoldDB" id="A0AAN9Y9E7"/>
<dbReference type="GO" id="GO:0005737">
    <property type="term" value="C:cytoplasm"/>
    <property type="evidence" value="ECO:0007669"/>
    <property type="project" value="TreeGrafter"/>
</dbReference>
<evidence type="ECO:0000313" key="5">
    <source>
        <dbReference type="EMBL" id="KAK7603169.1"/>
    </source>
</evidence>
<dbReference type="EMBL" id="JBBCAQ010000006">
    <property type="protein sequence ID" value="KAK7603169.1"/>
    <property type="molecule type" value="Genomic_DNA"/>
</dbReference>
<feature type="compositionally biased region" description="Polar residues" evidence="4">
    <location>
        <begin position="323"/>
        <end position="335"/>
    </location>
</feature>
<dbReference type="PANTHER" id="PTHR19307">
    <property type="entry name" value="TUMOR PROTEIN D52"/>
    <property type="match status" value="1"/>
</dbReference>
<dbReference type="InterPro" id="IPR007327">
    <property type="entry name" value="TPD52"/>
</dbReference>
<keyword evidence="2 3" id="KW-0175">Coiled coil</keyword>